<reference evidence="3" key="1">
    <citation type="journal article" date="2019" name="Int. J. Syst. Evol. Microbiol.">
        <title>The Global Catalogue of Microorganisms (GCM) 10K type strain sequencing project: providing services to taxonomists for standard genome sequencing and annotation.</title>
        <authorList>
            <consortium name="The Broad Institute Genomics Platform"/>
            <consortium name="The Broad Institute Genome Sequencing Center for Infectious Disease"/>
            <person name="Wu L."/>
            <person name="Ma J."/>
        </authorList>
    </citation>
    <scope>NUCLEOTIDE SEQUENCE [LARGE SCALE GENOMIC DNA]</scope>
    <source>
        <strain evidence="3">CCM 9147</strain>
    </source>
</reference>
<sequence>MNKFTVTYDETYEIWTSLTPSEKALTVSSPVNAALTKSARDKAYQYTRNNYGRSGSGDVSDAFRHAVWNALMCKYISKDWAKAMATAHEDKDAAYFSKVFPDGFTGRQHTNMDLNNNQKGRDCWNVLTDSQFFVSDGDL</sequence>
<dbReference type="RefSeq" id="WP_229526722.1">
    <property type="nucleotide sequence ID" value="NZ_JAFFQR010000112.1"/>
</dbReference>
<dbReference type="InterPro" id="IPR054246">
    <property type="entry name" value="DUF6973"/>
</dbReference>
<comment type="caution">
    <text evidence="2">The sequence shown here is derived from an EMBL/GenBank/DDBJ whole genome shotgun (WGS) entry which is preliminary data.</text>
</comment>
<evidence type="ECO:0000313" key="2">
    <source>
        <dbReference type="EMBL" id="MFD1460606.1"/>
    </source>
</evidence>
<dbReference type="Pfam" id="PF22322">
    <property type="entry name" value="DUF6973"/>
    <property type="match status" value="1"/>
</dbReference>
<protein>
    <submittedName>
        <fullName evidence="2">DUF6973 domain-containing protein</fullName>
    </submittedName>
</protein>
<gene>
    <name evidence="2" type="ORF">ACFQ5D_03900</name>
</gene>
<evidence type="ECO:0000259" key="1">
    <source>
        <dbReference type="Pfam" id="PF22322"/>
    </source>
</evidence>
<dbReference type="EMBL" id="JBHTNZ010000003">
    <property type="protein sequence ID" value="MFD1460606.1"/>
    <property type="molecule type" value="Genomic_DNA"/>
</dbReference>
<feature type="domain" description="DUF6973" evidence="1">
    <location>
        <begin position="24"/>
        <end position="128"/>
    </location>
</feature>
<organism evidence="2 3">
    <name type="scientific">Paenibacillus farraposensis</name>
    <dbReference type="NCBI Taxonomy" id="2807095"/>
    <lineage>
        <taxon>Bacteria</taxon>
        <taxon>Bacillati</taxon>
        <taxon>Bacillota</taxon>
        <taxon>Bacilli</taxon>
        <taxon>Bacillales</taxon>
        <taxon>Paenibacillaceae</taxon>
        <taxon>Paenibacillus</taxon>
    </lineage>
</organism>
<keyword evidence="3" id="KW-1185">Reference proteome</keyword>
<dbReference type="Proteomes" id="UP001597340">
    <property type="component" value="Unassembled WGS sequence"/>
</dbReference>
<evidence type="ECO:0000313" key="3">
    <source>
        <dbReference type="Proteomes" id="UP001597340"/>
    </source>
</evidence>
<proteinExistence type="predicted"/>
<name>A0ABW4D9Z2_9BACL</name>
<accession>A0ABW4D9Z2</accession>